<dbReference type="GO" id="GO:0016020">
    <property type="term" value="C:membrane"/>
    <property type="evidence" value="ECO:0007669"/>
    <property type="project" value="UniProtKB-SubCell"/>
</dbReference>
<dbReference type="Gene3D" id="1.20.1250.20">
    <property type="entry name" value="MFS general substrate transporter like domains"/>
    <property type="match status" value="2"/>
</dbReference>
<feature type="transmembrane region" description="Helical" evidence="3">
    <location>
        <begin position="244"/>
        <end position="270"/>
    </location>
</feature>
<sequence length="450" mass="48393">MEPMQVAVGNPPSLRTRLDPAIIAIASLAVVFTGCGINFSFEVYQELYDSMSKEPNPPFTGATPAQIDLIGTLSIAMMNIGTPIATTWTKLYSPRTVTWACGVIFPLALVLASYSQALWQFILTQGFLLGVGTGLGYMPPVTVAPTWFTLHRGLAMGIIMAGTGLGGVVWPLAFRYLIVRVGFRSTLRITAGISFVLICVAGTFMRWPPSQLTRIQAENAAAARSSGVLRFPLVNWSVVRTRKFLIHALGAALQSAAYYTPVFFFASYACTLGYSQATSANFIAISNAANAIGKIIIGHIADRIGRMNTLALATLISAVSVLALWLPSCLSDTQSSGSNLFIAFTIIYGIFASAYISLFPASLMELFGVQNFTSINGLLYMVRGFATMVGTPVAGALIRSSHKRVDSRSYENTSIMVGVLLLDATVAALRARLEVPLPLDGRQGRMKWLA</sequence>
<evidence type="ECO:0000259" key="4">
    <source>
        <dbReference type="PROSITE" id="PS50850"/>
    </source>
</evidence>
<comment type="subcellular location">
    <subcellularLocation>
        <location evidence="1">Membrane</location>
        <topology evidence="1">Multi-pass membrane protein</topology>
    </subcellularLocation>
</comment>
<organism evidence="5 6">
    <name type="scientific">Penicillium antarcticum</name>
    <dbReference type="NCBI Taxonomy" id="416450"/>
    <lineage>
        <taxon>Eukaryota</taxon>
        <taxon>Fungi</taxon>
        <taxon>Dikarya</taxon>
        <taxon>Ascomycota</taxon>
        <taxon>Pezizomycotina</taxon>
        <taxon>Eurotiomycetes</taxon>
        <taxon>Eurotiomycetidae</taxon>
        <taxon>Eurotiales</taxon>
        <taxon>Aspergillaceae</taxon>
        <taxon>Penicillium</taxon>
    </lineage>
</organism>
<protein>
    <recommendedName>
        <fullName evidence="4">Major facilitator superfamily (MFS) profile domain-containing protein</fullName>
    </recommendedName>
</protein>
<keyword evidence="3" id="KW-0472">Membrane</keyword>
<evidence type="ECO:0000256" key="2">
    <source>
        <dbReference type="ARBA" id="ARBA00006727"/>
    </source>
</evidence>
<dbReference type="Proteomes" id="UP000191672">
    <property type="component" value="Unassembled WGS sequence"/>
</dbReference>
<dbReference type="InterPro" id="IPR050327">
    <property type="entry name" value="Proton-linked_MCT"/>
</dbReference>
<evidence type="ECO:0000313" key="5">
    <source>
        <dbReference type="EMBL" id="OQD81566.1"/>
    </source>
</evidence>
<dbReference type="InterPro" id="IPR036259">
    <property type="entry name" value="MFS_trans_sf"/>
</dbReference>
<feature type="transmembrane region" description="Helical" evidence="3">
    <location>
        <begin position="126"/>
        <end position="148"/>
    </location>
</feature>
<dbReference type="Pfam" id="PF07690">
    <property type="entry name" value="MFS_1"/>
    <property type="match status" value="1"/>
</dbReference>
<keyword evidence="6" id="KW-1185">Reference proteome</keyword>
<dbReference type="InterPro" id="IPR011701">
    <property type="entry name" value="MFS"/>
</dbReference>
<dbReference type="PROSITE" id="PS50850">
    <property type="entry name" value="MFS"/>
    <property type="match status" value="1"/>
</dbReference>
<evidence type="ECO:0000256" key="3">
    <source>
        <dbReference type="SAM" id="Phobius"/>
    </source>
</evidence>
<name>A0A1V6PYL1_9EURO</name>
<keyword evidence="3" id="KW-0812">Transmembrane</keyword>
<comment type="similarity">
    <text evidence="2">Belongs to the major facilitator superfamily. Monocarboxylate porter (TC 2.A.1.13) family.</text>
</comment>
<feature type="transmembrane region" description="Helical" evidence="3">
    <location>
        <begin position="186"/>
        <end position="205"/>
    </location>
</feature>
<evidence type="ECO:0000256" key="1">
    <source>
        <dbReference type="ARBA" id="ARBA00004141"/>
    </source>
</evidence>
<feature type="transmembrane region" description="Helical" evidence="3">
    <location>
        <begin position="21"/>
        <end position="41"/>
    </location>
</feature>
<dbReference type="EMBL" id="MDYN01000026">
    <property type="protein sequence ID" value="OQD81566.1"/>
    <property type="molecule type" value="Genomic_DNA"/>
</dbReference>
<dbReference type="PANTHER" id="PTHR11360">
    <property type="entry name" value="MONOCARBOXYLATE TRANSPORTER"/>
    <property type="match status" value="1"/>
</dbReference>
<dbReference type="InterPro" id="IPR020846">
    <property type="entry name" value="MFS_dom"/>
</dbReference>
<proteinExistence type="inferred from homology"/>
<feature type="transmembrane region" description="Helical" evidence="3">
    <location>
        <begin position="378"/>
        <end position="398"/>
    </location>
</feature>
<gene>
    <name evidence="5" type="ORF">PENANT_c026G11119</name>
</gene>
<feature type="transmembrane region" description="Helical" evidence="3">
    <location>
        <begin position="96"/>
        <end position="114"/>
    </location>
</feature>
<dbReference type="GO" id="GO:0022857">
    <property type="term" value="F:transmembrane transporter activity"/>
    <property type="evidence" value="ECO:0007669"/>
    <property type="project" value="InterPro"/>
</dbReference>
<evidence type="ECO:0000313" key="6">
    <source>
        <dbReference type="Proteomes" id="UP000191672"/>
    </source>
</evidence>
<feature type="transmembrane region" description="Helical" evidence="3">
    <location>
        <begin position="307"/>
        <end position="326"/>
    </location>
</feature>
<accession>A0A1V6PYL1</accession>
<reference evidence="6" key="1">
    <citation type="journal article" date="2017" name="Nat. Microbiol.">
        <title>Global analysis of biosynthetic gene clusters reveals vast potential of secondary metabolite production in Penicillium species.</title>
        <authorList>
            <person name="Nielsen J.C."/>
            <person name="Grijseels S."/>
            <person name="Prigent S."/>
            <person name="Ji B."/>
            <person name="Dainat J."/>
            <person name="Nielsen K.F."/>
            <person name="Frisvad J.C."/>
            <person name="Workman M."/>
            <person name="Nielsen J."/>
        </authorList>
    </citation>
    <scope>NUCLEOTIDE SEQUENCE [LARGE SCALE GENOMIC DNA]</scope>
    <source>
        <strain evidence="6">IBT 31811</strain>
    </source>
</reference>
<dbReference type="SUPFAM" id="SSF103473">
    <property type="entry name" value="MFS general substrate transporter"/>
    <property type="match status" value="1"/>
</dbReference>
<feature type="transmembrane region" description="Helical" evidence="3">
    <location>
        <begin position="282"/>
        <end position="301"/>
    </location>
</feature>
<feature type="transmembrane region" description="Helical" evidence="3">
    <location>
        <begin position="338"/>
        <end position="358"/>
    </location>
</feature>
<comment type="caution">
    <text evidence="5">The sequence shown here is derived from an EMBL/GenBank/DDBJ whole genome shotgun (WGS) entry which is preliminary data.</text>
</comment>
<keyword evidence="3" id="KW-1133">Transmembrane helix</keyword>
<dbReference type="AlphaFoldDB" id="A0A1V6PYL1"/>
<dbReference type="PANTHER" id="PTHR11360:SF284">
    <property type="entry name" value="EG:103B4.3 PROTEIN-RELATED"/>
    <property type="match status" value="1"/>
</dbReference>
<feature type="transmembrane region" description="Helical" evidence="3">
    <location>
        <begin position="154"/>
        <end position="174"/>
    </location>
</feature>
<feature type="domain" description="Major facilitator superfamily (MFS) profile" evidence="4">
    <location>
        <begin position="22"/>
        <end position="436"/>
    </location>
</feature>